<reference evidence="2 3" key="1">
    <citation type="submission" date="2016-11" db="EMBL/GenBank/DDBJ databases">
        <authorList>
            <person name="Jaros S."/>
            <person name="Januszkiewicz K."/>
            <person name="Wedrychowicz H."/>
        </authorList>
    </citation>
    <scope>NUCLEOTIDE SEQUENCE [LARGE SCALE GENOMIC DNA]</scope>
    <source>
        <strain evidence="2 3">KHT3</strain>
    </source>
</reference>
<sequence length="55" mass="6484">MGLNPRRFVKAKVSAFPQNYKGFPQKIVKLHYFGAFFLRFVHYHSAFFTIFAAKI</sequence>
<gene>
    <name evidence="2" type="ORF">SAMN05216463_1473</name>
</gene>
<evidence type="ECO:0000313" key="3">
    <source>
        <dbReference type="Proteomes" id="UP000184130"/>
    </source>
</evidence>
<proteinExistence type="predicted"/>
<accession>A0A1M6ZB04</accession>
<name>A0A1M6ZB04_XYLRU</name>
<evidence type="ECO:0000256" key="1">
    <source>
        <dbReference type="SAM" id="Phobius"/>
    </source>
</evidence>
<protein>
    <submittedName>
        <fullName evidence="2">Uncharacterized protein</fullName>
    </submittedName>
</protein>
<keyword evidence="1" id="KW-0812">Transmembrane</keyword>
<dbReference type="Proteomes" id="UP000184130">
    <property type="component" value="Unassembled WGS sequence"/>
</dbReference>
<keyword evidence="1" id="KW-0472">Membrane</keyword>
<dbReference type="EMBL" id="FRBD01000047">
    <property type="protein sequence ID" value="SHL27638.1"/>
    <property type="molecule type" value="Genomic_DNA"/>
</dbReference>
<keyword evidence="1" id="KW-1133">Transmembrane helix</keyword>
<organism evidence="2 3">
    <name type="scientific">Xylanibacter ruminicola</name>
    <name type="common">Prevotella ruminicola</name>
    <dbReference type="NCBI Taxonomy" id="839"/>
    <lineage>
        <taxon>Bacteria</taxon>
        <taxon>Pseudomonadati</taxon>
        <taxon>Bacteroidota</taxon>
        <taxon>Bacteroidia</taxon>
        <taxon>Bacteroidales</taxon>
        <taxon>Prevotellaceae</taxon>
        <taxon>Xylanibacter</taxon>
    </lineage>
</organism>
<dbReference type="AlphaFoldDB" id="A0A1M6ZB04"/>
<evidence type="ECO:0000313" key="2">
    <source>
        <dbReference type="EMBL" id="SHL27638.1"/>
    </source>
</evidence>
<feature type="transmembrane region" description="Helical" evidence="1">
    <location>
        <begin position="30"/>
        <end position="53"/>
    </location>
</feature>